<evidence type="ECO:0000313" key="2">
    <source>
        <dbReference type="Proteomes" id="UP001293254"/>
    </source>
</evidence>
<dbReference type="Proteomes" id="UP001293254">
    <property type="component" value="Unassembled WGS sequence"/>
</dbReference>
<reference evidence="1" key="2">
    <citation type="journal article" date="2024" name="Plant">
        <title>Genomic evolution and insights into agronomic trait innovations of Sesamum species.</title>
        <authorList>
            <person name="Miao H."/>
            <person name="Wang L."/>
            <person name="Qu L."/>
            <person name="Liu H."/>
            <person name="Sun Y."/>
            <person name="Le M."/>
            <person name="Wang Q."/>
            <person name="Wei S."/>
            <person name="Zheng Y."/>
            <person name="Lin W."/>
            <person name="Duan Y."/>
            <person name="Cao H."/>
            <person name="Xiong S."/>
            <person name="Wang X."/>
            <person name="Wei L."/>
            <person name="Li C."/>
            <person name="Ma Q."/>
            <person name="Ju M."/>
            <person name="Zhao R."/>
            <person name="Li G."/>
            <person name="Mu C."/>
            <person name="Tian Q."/>
            <person name="Mei H."/>
            <person name="Zhang T."/>
            <person name="Gao T."/>
            <person name="Zhang H."/>
        </authorList>
    </citation>
    <scope>NUCLEOTIDE SEQUENCE</scope>
    <source>
        <strain evidence="1">3651</strain>
    </source>
</reference>
<dbReference type="EMBL" id="JACGWO010000010">
    <property type="protein sequence ID" value="KAK4417375.1"/>
    <property type="molecule type" value="Genomic_DNA"/>
</dbReference>
<dbReference type="AlphaFoldDB" id="A0AAE1XSP5"/>
<name>A0AAE1XSP5_9LAMI</name>
<accession>A0AAE1XSP5</accession>
<gene>
    <name evidence="1" type="ORF">Salat_2563100</name>
</gene>
<proteinExistence type="predicted"/>
<keyword evidence="2" id="KW-1185">Reference proteome</keyword>
<comment type="caution">
    <text evidence="1">The sequence shown here is derived from an EMBL/GenBank/DDBJ whole genome shotgun (WGS) entry which is preliminary data.</text>
</comment>
<organism evidence="1 2">
    <name type="scientific">Sesamum alatum</name>
    <dbReference type="NCBI Taxonomy" id="300844"/>
    <lineage>
        <taxon>Eukaryota</taxon>
        <taxon>Viridiplantae</taxon>
        <taxon>Streptophyta</taxon>
        <taxon>Embryophyta</taxon>
        <taxon>Tracheophyta</taxon>
        <taxon>Spermatophyta</taxon>
        <taxon>Magnoliopsida</taxon>
        <taxon>eudicotyledons</taxon>
        <taxon>Gunneridae</taxon>
        <taxon>Pentapetalae</taxon>
        <taxon>asterids</taxon>
        <taxon>lamiids</taxon>
        <taxon>Lamiales</taxon>
        <taxon>Pedaliaceae</taxon>
        <taxon>Sesamum</taxon>
    </lineage>
</organism>
<evidence type="ECO:0000313" key="1">
    <source>
        <dbReference type="EMBL" id="KAK4417375.1"/>
    </source>
</evidence>
<sequence>MKEAGGGERGTGVGHKWGGGVVVVAARILEVEVVATTVMVVMEDGVGAGDGDRDMEQVVVEEEEEEANYQKILIQTQLRIKTTFQQVVKHMSIIVELSLFPISYEQK</sequence>
<protein>
    <submittedName>
        <fullName evidence="1">Uncharacterized protein</fullName>
    </submittedName>
</protein>
<reference evidence="1" key="1">
    <citation type="submission" date="2020-06" db="EMBL/GenBank/DDBJ databases">
        <authorList>
            <person name="Li T."/>
            <person name="Hu X."/>
            <person name="Zhang T."/>
            <person name="Song X."/>
            <person name="Zhang H."/>
            <person name="Dai N."/>
            <person name="Sheng W."/>
            <person name="Hou X."/>
            <person name="Wei L."/>
        </authorList>
    </citation>
    <scope>NUCLEOTIDE SEQUENCE</scope>
    <source>
        <strain evidence="1">3651</strain>
        <tissue evidence="1">Leaf</tissue>
    </source>
</reference>